<dbReference type="Proteomes" id="UP001177260">
    <property type="component" value="Unassembled WGS sequence"/>
</dbReference>
<evidence type="ECO:0000313" key="1">
    <source>
        <dbReference type="EMBL" id="KAK1143075.1"/>
    </source>
</evidence>
<accession>A0ACC3AZ49</accession>
<sequence>MAMDQIPGQNIYIGGVFALKNKAALSRANITHILSVVKLQHVDDIFEPYQHHQIDVDDMDDENLLEHFPSAIKFIQSGLDAGGSVLVHCAMGKSRSAAVCVAYLLHQQPSALTPQSALGVIRQSRAFCEPNDGFMEQLSIYHEMGCPDDVTSNPLYSRWLYRREVEDSVACGRAPEMKSVLFEDEQQRAQEATDRTREIKCRKCRRTLATTPFVIPHGQQQGANASNDCAHIFLHPLTWMRPCLFPNSAPDASPSEEAPLSGRLTCPNTACGFNIGKFAWQGMKCSCNEWVVPAIGLAKARVDIFDRVNAGLGSGRLPPAALGIRLPPDWREDLRPPVHNPLPTIPRKRTQSHQPLPGNTATDRLYPSPHASHAVAVEPTIPVFKLKDPRPDICVGLSDKSLASALEPTKGRSVARSLLHDLQDTSSLISDPHITPLDLRFPFLIVEAKAGATGGNLYNAQNQAAVGGSTALQIFKNLSDLSEESQSNIQEPTEALSDVKFNLAFSVTTEGPIHEFWLHFQRPEEEDFCMVCLGTWRTTLKDGSLSLLRHLLAVLRWGNGELKDNIISVLQDL</sequence>
<proteinExistence type="predicted"/>
<name>A0ACC3AZ49_9EURO</name>
<comment type="caution">
    <text evidence="1">The sequence shown here is derived from an EMBL/GenBank/DDBJ whole genome shotgun (WGS) entry which is preliminary data.</text>
</comment>
<gene>
    <name evidence="1" type="primary">YVH1</name>
    <name evidence="1" type="ORF">N8T08_006959</name>
</gene>
<protein>
    <submittedName>
        <fullName evidence="1">Tyrosine protein phosphatase yvh1</fullName>
    </submittedName>
</protein>
<organism evidence="1 2">
    <name type="scientific">Aspergillus melleus</name>
    <dbReference type="NCBI Taxonomy" id="138277"/>
    <lineage>
        <taxon>Eukaryota</taxon>
        <taxon>Fungi</taxon>
        <taxon>Dikarya</taxon>
        <taxon>Ascomycota</taxon>
        <taxon>Pezizomycotina</taxon>
        <taxon>Eurotiomycetes</taxon>
        <taxon>Eurotiomycetidae</taxon>
        <taxon>Eurotiales</taxon>
        <taxon>Aspergillaceae</taxon>
        <taxon>Aspergillus</taxon>
        <taxon>Aspergillus subgen. Circumdati</taxon>
    </lineage>
</organism>
<keyword evidence="2" id="KW-1185">Reference proteome</keyword>
<evidence type="ECO:0000313" key="2">
    <source>
        <dbReference type="Proteomes" id="UP001177260"/>
    </source>
</evidence>
<dbReference type="EMBL" id="JAOPJF010000043">
    <property type="protein sequence ID" value="KAK1143075.1"/>
    <property type="molecule type" value="Genomic_DNA"/>
</dbReference>
<reference evidence="1 2" key="1">
    <citation type="journal article" date="2023" name="ACS Omega">
        <title>Identification of the Neoaspergillic Acid Biosynthesis Gene Cluster by Establishing an In Vitro CRISPR-Ribonucleoprotein Genetic System in Aspergillus melleus.</title>
        <authorList>
            <person name="Yuan B."/>
            <person name="Grau M.F."/>
            <person name="Murata R.M."/>
            <person name="Torok T."/>
            <person name="Venkateswaran K."/>
            <person name="Stajich J.E."/>
            <person name="Wang C.C.C."/>
        </authorList>
    </citation>
    <scope>NUCLEOTIDE SEQUENCE [LARGE SCALE GENOMIC DNA]</scope>
    <source>
        <strain evidence="1 2">IMV 1140</strain>
    </source>
</reference>